<evidence type="ECO:0008006" key="3">
    <source>
        <dbReference type="Google" id="ProtNLM"/>
    </source>
</evidence>
<dbReference type="SUPFAM" id="SSF50939">
    <property type="entry name" value="Sialidases"/>
    <property type="match status" value="1"/>
</dbReference>
<dbReference type="EMBL" id="LRRQ01000125">
    <property type="protein sequence ID" value="OAM88748.1"/>
    <property type="molecule type" value="Genomic_DNA"/>
</dbReference>
<protein>
    <recommendedName>
        <fullName evidence="3">Exo-alpha-sialidase</fullName>
    </recommendedName>
</protein>
<sequence>MNIHIVRILAGLLLFGTVALRASQAGGPVRPLADDFVVVGESDDPLNTPLYSPSILRLDSGRLVAAYSRHSAKKPKREVLLTSDDGGRSWKQRAELPSLQGRVFKAGRSLYYLATGAGLPISRSDDDGETWSAPVNLTGKELVWQQTPANVWHAKGNVYIAYELAGRKIDAWAPSEKALVLLRAAEKSDLTKTQNWTTSSRLVFSDVLPGTRENDPQIDYVGIPFYPQSYPNRQPMAPKRSFSPIGWVEPGVVQILDPDHYWYDPSGRTFHILARAHTGGTGFACLTKVVENDDGSMTMSLQDAPSGKHMLFLPVPGGQLRFHVLYDAKTKLYWLLGSQATDSMRRADRLPPDRFDLAFNERQRLVLHFSRNLVDWCFAGLVATSGENGRTSRHYASMDIDGDDLVILSRSGDKRAKSAHNGNLITFHRVKNFRELVY</sequence>
<reference evidence="1 2" key="1">
    <citation type="submission" date="2016-01" db="EMBL/GenBank/DDBJ databases">
        <title>High potential of lignocellulose degradation of a new Verrucomicrobia species.</title>
        <authorList>
            <person name="Wang Y."/>
            <person name="Shi Y."/>
            <person name="Qiu Z."/>
            <person name="Liu S."/>
            <person name="Yang H."/>
        </authorList>
    </citation>
    <scope>NUCLEOTIDE SEQUENCE [LARGE SCALE GENOMIC DNA]</scope>
    <source>
        <strain evidence="1 2">TSB47</strain>
    </source>
</reference>
<name>A0A178IG95_9BACT</name>
<dbReference type="InterPro" id="IPR036278">
    <property type="entry name" value="Sialidase_sf"/>
</dbReference>
<dbReference type="Gene3D" id="2.120.10.10">
    <property type="match status" value="1"/>
</dbReference>
<organism evidence="1 2">
    <name type="scientific">Termitidicoccus mucosus</name>
    <dbReference type="NCBI Taxonomy" id="1184151"/>
    <lineage>
        <taxon>Bacteria</taxon>
        <taxon>Pseudomonadati</taxon>
        <taxon>Verrucomicrobiota</taxon>
        <taxon>Opitutia</taxon>
        <taxon>Opitutales</taxon>
        <taxon>Opitutaceae</taxon>
        <taxon>Termitidicoccus</taxon>
    </lineage>
</organism>
<dbReference type="AlphaFoldDB" id="A0A178IG95"/>
<dbReference type="CDD" id="cd15482">
    <property type="entry name" value="Sialidase_non-viral"/>
    <property type="match status" value="1"/>
</dbReference>
<dbReference type="STRING" id="1184151.AW736_15980"/>
<accession>A0A178IG95</accession>
<evidence type="ECO:0000313" key="1">
    <source>
        <dbReference type="EMBL" id="OAM88748.1"/>
    </source>
</evidence>
<gene>
    <name evidence="1" type="ORF">AW736_15980</name>
</gene>
<dbReference type="RefSeq" id="WP_068771300.1">
    <property type="nucleotide sequence ID" value="NZ_CP109796.1"/>
</dbReference>
<proteinExistence type="predicted"/>
<evidence type="ECO:0000313" key="2">
    <source>
        <dbReference type="Proteomes" id="UP000078486"/>
    </source>
</evidence>
<keyword evidence="2" id="KW-1185">Reference proteome</keyword>
<comment type="caution">
    <text evidence="1">The sequence shown here is derived from an EMBL/GenBank/DDBJ whole genome shotgun (WGS) entry which is preliminary data.</text>
</comment>
<dbReference type="Proteomes" id="UP000078486">
    <property type="component" value="Unassembled WGS sequence"/>
</dbReference>
<dbReference type="OrthoDB" id="9764804at2"/>